<evidence type="ECO:0000313" key="3">
    <source>
        <dbReference type="EMBL" id="NEX59977.1"/>
    </source>
</evidence>
<evidence type="ECO:0000256" key="1">
    <source>
        <dbReference type="SAM" id="Phobius"/>
    </source>
</evidence>
<keyword evidence="1" id="KW-1133">Transmembrane helix</keyword>
<feature type="transmembrane region" description="Helical" evidence="1">
    <location>
        <begin position="29"/>
        <end position="49"/>
    </location>
</feature>
<dbReference type="RefSeq" id="WP_163960477.1">
    <property type="nucleotide sequence ID" value="NZ_JAAIVB010000010.1"/>
</dbReference>
<reference evidence="3 4" key="1">
    <citation type="submission" date="2020-02" db="EMBL/GenBank/DDBJ databases">
        <authorList>
            <person name="Kim M.K."/>
        </authorList>
    </citation>
    <scope>NUCLEOTIDE SEQUENCE [LARGE SCALE GENOMIC DNA]</scope>
    <source>
        <strain evidence="3 4">17J57-3</strain>
    </source>
</reference>
<dbReference type="EMBL" id="JAAIVB010000010">
    <property type="protein sequence ID" value="NEX59977.1"/>
    <property type="molecule type" value="Genomic_DNA"/>
</dbReference>
<evidence type="ECO:0000256" key="2">
    <source>
        <dbReference type="SAM" id="SignalP"/>
    </source>
</evidence>
<feature type="chain" id="PRO_5025455489" evidence="2">
    <location>
        <begin position="27"/>
        <end position="56"/>
    </location>
</feature>
<keyword evidence="1" id="KW-0472">Membrane</keyword>
<gene>
    <name evidence="3" type="ORF">G3574_02700</name>
</gene>
<evidence type="ECO:0000313" key="4">
    <source>
        <dbReference type="Proteomes" id="UP000482155"/>
    </source>
</evidence>
<sequence length="56" mass="5172">MAGGLLLGMSGALLAALFGASPEAGAATGALLGSMGTAPASIGAMLAAIDRKKGRG</sequence>
<comment type="caution">
    <text evidence="3">The sequence shown here is derived from an EMBL/GenBank/DDBJ whole genome shotgun (WGS) entry which is preliminary data.</text>
</comment>
<dbReference type="AlphaFoldDB" id="A0A6B3SGG7"/>
<keyword evidence="4" id="KW-1185">Reference proteome</keyword>
<dbReference type="Proteomes" id="UP000482155">
    <property type="component" value="Unassembled WGS sequence"/>
</dbReference>
<protein>
    <submittedName>
        <fullName evidence="3">Uncharacterized protein</fullName>
    </submittedName>
</protein>
<name>A0A6B3SGG7_9BURK</name>
<accession>A0A6B3SGG7</accession>
<organism evidence="3 4">
    <name type="scientific">Noviherbaspirillum galbum</name>
    <dbReference type="NCBI Taxonomy" id="2709383"/>
    <lineage>
        <taxon>Bacteria</taxon>
        <taxon>Pseudomonadati</taxon>
        <taxon>Pseudomonadota</taxon>
        <taxon>Betaproteobacteria</taxon>
        <taxon>Burkholderiales</taxon>
        <taxon>Oxalobacteraceae</taxon>
        <taxon>Noviherbaspirillum</taxon>
    </lineage>
</organism>
<keyword evidence="2" id="KW-0732">Signal</keyword>
<keyword evidence="1" id="KW-0812">Transmembrane</keyword>
<proteinExistence type="predicted"/>
<feature type="signal peptide" evidence="2">
    <location>
        <begin position="1"/>
        <end position="26"/>
    </location>
</feature>